<dbReference type="InterPro" id="IPR002575">
    <property type="entry name" value="Aminoglycoside_PTrfase"/>
</dbReference>
<dbReference type="SUPFAM" id="SSF56112">
    <property type="entry name" value="Protein kinase-like (PK-like)"/>
    <property type="match status" value="1"/>
</dbReference>
<feature type="domain" description="Aminoglycoside phosphotransferase" evidence="1">
    <location>
        <begin position="69"/>
        <end position="231"/>
    </location>
</feature>
<evidence type="ECO:0000259" key="1">
    <source>
        <dbReference type="Pfam" id="PF01636"/>
    </source>
</evidence>
<evidence type="ECO:0000313" key="2">
    <source>
        <dbReference type="EMBL" id="QQG35849.1"/>
    </source>
</evidence>
<organism evidence="2 3">
    <name type="scientific">Micavibrio aeruginosavorus</name>
    <dbReference type="NCBI Taxonomy" id="349221"/>
    <lineage>
        <taxon>Bacteria</taxon>
        <taxon>Pseudomonadati</taxon>
        <taxon>Bdellovibrionota</taxon>
        <taxon>Bdellovibrionia</taxon>
        <taxon>Bdellovibrionales</taxon>
        <taxon>Pseudobdellovibrionaceae</taxon>
        <taxon>Micavibrio</taxon>
    </lineage>
</organism>
<keyword evidence="2" id="KW-0808">Transferase</keyword>
<dbReference type="InterPro" id="IPR011009">
    <property type="entry name" value="Kinase-like_dom_sf"/>
</dbReference>
<reference evidence="2 3" key="1">
    <citation type="submission" date="2020-07" db="EMBL/GenBank/DDBJ databases">
        <title>Huge and variable diversity of episymbiotic CPR bacteria and DPANN archaea in groundwater ecosystems.</title>
        <authorList>
            <person name="He C.Y."/>
            <person name="Keren R."/>
            <person name="Whittaker M."/>
            <person name="Farag I.F."/>
            <person name="Doudna J."/>
            <person name="Cate J.H.D."/>
            <person name="Banfield J.F."/>
        </authorList>
    </citation>
    <scope>NUCLEOTIDE SEQUENCE [LARGE SCALE GENOMIC DNA]</scope>
    <source>
        <strain evidence="2">NC_groundwater_70_Ag_B-0.1um_54_66</strain>
    </source>
</reference>
<dbReference type="AlphaFoldDB" id="A0A7T5R1L2"/>
<proteinExistence type="predicted"/>
<gene>
    <name evidence="2" type="ORF">HYS17_10155</name>
</gene>
<dbReference type="GO" id="GO:0016740">
    <property type="term" value="F:transferase activity"/>
    <property type="evidence" value="ECO:0007669"/>
    <property type="project" value="UniProtKB-KW"/>
</dbReference>
<sequence>MKEKLRKAGLFIELKRLCPAFARGGADVIGSGWGGLVIDHKDGTVSKAFLNHANPRVPAKNRKADRDYISIEAKNLELISGASLGGVLTPRLVEDPILFGHHQTPNFFGIVRMTRIKGEPLSWNDIMKTTTAEERKSHFEQAGELLARFHAHGKTIPRHKMHMPDASWATGFKTSQKFSDETNQLLVAAKEYYHKHAIPGFVHADYAGRNILRQGGKITGLLDFSFSGHMPSLLHDFRAVPQDDNMMDHFVAGYERAGGAPVDRVMTKVTEINDIAGWLDWMERREPEMYRDQWNSQHERLQEKLKGVKDALLP</sequence>
<dbReference type="EMBL" id="CP066681">
    <property type="protein sequence ID" value="QQG35849.1"/>
    <property type="molecule type" value="Genomic_DNA"/>
</dbReference>
<accession>A0A7T5R1L2</accession>
<dbReference type="Pfam" id="PF01636">
    <property type="entry name" value="APH"/>
    <property type="match status" value="1"/>
</dbReference>
<dbReference type="Gene3D" id="3.90.1200.10">
    <property type="match status" value="1"/>
</dbReference>
<evidence type="ECO:0000313" key="3">
    <source>
        <dbReference type="Proteomes" id="UP000595362"/>
    </source>
</evidence>
<protein>
    <submittedName>
        <fullName evidence="2">Phosphotransferase</fullName>
    </submittedName>
</protein>
<name>A0A7T5R1L2_9BACT</name>
<dbReference type="Proteomes" id="UP000595362">
    <property type="component" value="Chromosome"/>
</dbReference>